<comment type="subcellular location">
    <subcellularLocation>
        <location evidence="1">Cell inner membrane</location>
        <topology evidence="1">Multi-pass membrane protein</topology>
    </subcellularLocation>
</comment>
<evidence type="ECO:0000256" key="2">
    <source>
        <dbReference type="ARBA" id="ARBA00022475"/>
    </source>
</evidence>
<dbReference type="CDD" id="cd06225">
    <property type="entry name" value="HAMP"/>
    <property type="match status" value="1"/>
</dbReference>
<dbReference type="HOGENOM" id="CLU_000445_107_19_6"/>
<dbReference type="GO" id="GO:0043200">
    <property type="term" value="P:response to amino acid"/>
    <property type="evidence" value="ECO:0007669"/>
    <property type="project" value="UniProtKB-ARBA"/>
</dbReference>
<evidence type="ECO:0000256" key="4">
    <source>
        <dbReference type="ARBA" id="ARBA00022500"/>
    </source>
</evidence>
<comment type="caution">
    <text evidence="17">The sequence shown here is derived from an EMBL/GenBank/DDBJ whole genome shotgun (WGS) entry which is preliminary data.</text>
</comment>
<feature type="coiled-coil region" evidence="12">
    <location>
        <begin position="597"/>
        <end position="624"/>
    </location>
</feature>
<evidence type="ECO:0000256" key="6">
    <source>
        <dbReference type="ARBA" id="ARBA00022692"/>
    </source>
</evidence>
<dbReference type="CDD" id="cd12913">
    <property type="entry name" value="PDC1_MCP_like"/>
    <property type="match status" value="1"/>
</dbReference>
<evidence type="ECO:0000256" key="12">
    <source>
        <dbReference type="SAM" id="Coils"/>
    </source>
</evidence>
<evidence type="ECO:0000256" key="3">
    <source>
        <dbReference type="ARBA" id="ARBA00022481"/>
    </source>
</evidence>
<evidence type="ECO:0000256" key="1">
    <source>
        <dbReference type="ARBA" id="ARBA00004429"/>
    </source>
</evidence>
<dbReference type="InterPro" id="IPR000727">
    <property type="entry name" value="T_SNARE_dom"/>
</dbReference>
<dbReference type="InterPro" id="IPR004089">
    <property type="entry name" value="MCPsignal_dom"/>
</dbReference>
<dbReference type="PATRIC" id="fig|1073383.3.peg.602"/>
<evidence type="ECO:0000313" key="18">
    <source>
        <dbReference type="Proteomes" id="UP000006087"/>
    </source>
</evidence>
<dbReference type="PROSITE" id="PS50111">
    <property type="entry name" value="CHEMOTAXIS_TRANSDUC_2"/>
    <property type="match status" value="1"/>
</dbReference>
<keyword evidence="7 13" id="KW-1133">Transmembrane helix</keyword>
<dbReference type="SUPFAM" id="SSF103190">
    <property type="entry name" value="Sensory domain-like"/>
    <property type="match status" value="1"/>
</dbReference>
<dbReference type="Proteomes" id="UP000006087">
    <property type="component" value="Unassembled WGS sequence"/>
</dbReference>
<dbReference type="InterPro" id="IPR033479">
    <property type="entry name" value="dCache_1"/>
</dbReference>
<dbReference type="PANTHER" id="PTHR32089">
    <property type="entry name" value="METHYL-ACCEPTING CHEMOTAXIS PROTEIN MCPB"/>
    <property type="match status" value="1"/>
</dbReference>
<comment type="similarity">
    <text evidence="10">Belongs to the methyl-accepting chemotaxis (MCP) protein family.</text>
</comment>
<dbReference type="FunFam" id="3.30.450.20:FF:000048">
    <property type="entry name" value="Methyl-accepting chemotaxis protein"/>
    <property type="match status" value="1"/>
</dbReference>
<dbReference type="CDD" id="cd12912">
    <property type="entry name" value="PDC2_MCP_like"/>
    <property type="match status" value="1"/>
</dbReference>
<evidence type="ECO:0000256" key="5">
    <source>
        <dbReference type="ARBA" id="ARBA00022519"/>
    </source>
</evidence>
<proteinExistence type="inferred from homology"/>
<dbReference type="GO" id="GO:0007165">
    <property type="term" value="P:signal transduction"/>
    <property type="evidence" value="ECO:0007669"/>
    <property type="project" value="UniProtKB-KW"/>
</dbReference>
<dbReference type="GO" id="GO:0006935">
    <property type="term" value="P:chemotaxis"/>
    <property type="evidence" value="ECO:0007669"/>
    <property type="project" value="UniProtKB-KW"/>
</dbReference>
<evidence type="ECO:0000259" key="14">
    <source>
        <dbReference type="PROSITE" id="PS50111"/>
    </source>
</evidence>
<keyword evidence="12" id="KW-0175">Coiled coil</keyword>
<dbReference type="RefSeq" id="WP_005341935.1">
    <property type="nucleotide sequence ID" value="NZ_JH823256.1"/>
</dbReference>
<dbReference type="CDD" id="cd11386">
    <property type="entry name" value="MCP_signal"/>
    <property type="match status" value="1"/>
</dbReference>
<evidence type="ECO:0000256" key="8">
    <source>
        <dbReference type="ARBA" id="ARBA00023136"/>
    </source>
</evidence>
<dbReference type="SUPFAM" id="SSF58104">
    <property type="entry name" value="Methyl-accepting chemotaxis protein (MCP) signaling domain"/>
    <property type="match status" value="1"/>
</dbReference>
<evidence type="ECO:0000313" key="17">
    <source>
        <dbReference type="EMBL" id="EKB24074.1"/>
    </source>
</evidence>
<evidence type="ECO:0008006" key="19">
    <source>
        <dbReference type="Google" id="ProtNLM"/>
    </source>
</evidence>
<evidence type="ECO:0000259" key="15">
    <source>
        <dbReference type="PROSITE" id="PS50192"/>
    </source>
</evidence>
<feature type="domain" description="T-SNARE coiled-coil homology" evidence="15">
    <location>
        <begin position="545"/>
        <end position="593"/>
    </location>
</feature>
<keyword evidence="5" id="KW-0997">Cell inner membrane</keyword>
<dbReference type="PROSITE" id="PS50192">
    <property type="entry name" value="T_SNARE"/>
    <property type="match status" value="1"/>
</dbReference>
<feature type="domain" description="HAMP" evidence="16">
    <location>
        <begin position="299"/>
        <end position="353"/>
    </location>
</feature>
<evidence type="ECO:0000256" key="10">
    <source>
        <dbReference type="ARBA" id="ARBA00029447"/>
    </source>
</evidence>
<keyword evidence="9 11" id="KW-0807">Transducer</keyword>
<dbReference type="Gene3D" id="1.10.287.950">
    <property type="entry name" value="Methyl-accepting chemotaxis protein"/>
    <property type="match status" value="1"/>
</dbReference>
<dbReference type="Pfam" id="PF00672">
    <property type="entry name" value="HAMP"/>
    <property type="match status" value="1"/>
</dbReference>
<dbReference type="GO" id="GO:0005886">
    <property type="term" value="C:plasma membrane"/>
    <property type="evidence" value="ECO:0007669"/>
    <property type="project" value="UniProtKB-SubCell"/>
</dbReference>
<evidence type="ECO:0000259" key="16">
    <source>
        <dbReference type="PROSITE" id="PS50885"/>
    </source>
</evidence>
<reference evidence="17 18" key="1">
    <citation type="submission" date="2012-06" db="EMBL/GenBank/DDBJ databases">
        <title>The Genome Sequence of Aeromonas veronii AMC34.</title>
        <authorList>
            <consortium name="The Broad Institute Genome Sequencing Platform"/>
            <person name="Earl A."/>
            <person name="Ward D."/>
            <person name="Feldgarden M."/>
            <person name="Gevers D."/>
            <person name="Graf J."/>
            <person name="Tomasi A."/>
            <person name="Horneman A."/>
            <person name="Walker B."/>
            <person name="Young S.K."/>
            <person name="Zeng Q."/>
            <person name="Gargeya S."/>
            <person name="Fitzgerald M."/>
            <person name="Haas B."/>
            <person name="Abouelleil A."/>
            <person name="Alvarado L."/>
            <person name="Arachchi H.M."/>
            <person name="Berlin A.M."/>
            <person name="Chapman S.B."/>
            <person name="Goldberg J."/>
            <person name="Griggs A."/>
            <person name="Gujja S."/>
            <person name="Hansen M."/>
            <person name="Howarth C."/>
            <person name="Imamovic A."/>
            <person name="Larimer J."/>
            <person name="McCowan C."/>
            <person name="Montmayeur A."/>
            <person name="Murphy C."/>
            <person name="Neiman D."/>
            <person name="Pearson M."/>
            <person name="Priest M."/>
            <person name="Roberts A."/>
            <person name="Saif S."/>
            <person name="Shea T."/>
            <person name="Sisk P."/>
            <person name="Sykes S."/>
            <person name="Wortman J."/>
            <person name="Nusbaum C."/>
            <person name="Birren B."/>
        </authorList>
    </citation>
    <scope>NUCLEOTIDE SEQUENCE [LARGE SCALE GENOMIC DNA]</scope>
    <source>
        <strain evidence="17 18">AMC34</strain>
    </source>
</reference>
<evidence type="ECO:0000256" key="13">
    <source>
        <dbReference type="SAM" id="Phobius"/>
    </source>
</evidence>
<dbReference type="Pfam" id="PF00015">
    <property type="entry name" value="MCPsignal"/>
    <property type="match status" value="1"/>
</dbReference>
<dbReference type="PANTHER" id="PTHR32089:SF117">
    <property type="entry name" value="METHYL ACCEPTING SENSORY TRANSDUCER WITH CACHE_1 SMALL MOLECULE BINDING DOMAIN"/>
    <property type="match status" value="1"/>
</dbReference>
<keyword evidence="6 13" id="KW-0812">Transmembrane</keyword>
<dbReference type="GO" id="GO:0016597">
    <property type="term" value="F:amino acid binding"/>
    <property type="evidence" value="ECO:0007669"/>
    <property type="project" value="UniProtKB-ARBA"/>
</dbReference>
<organism evidence="17 18">
    <name type="scientific">Aeromonas veronii AMC34</name>
    <dbReference type="NCBI Taxonomy" id="1073383"/>
    <lineage>
        <taxon>Bacteria</taxon>
        <taxon>Pseudomonadati</taxon>
        <taxon>Pseudomonadota</taxon>
        <taxon>Gammaproteobacteria</taxon>
        <taxon>Aeromonadales</taxon>
        <taxon>Aeromonadaceae</taxon>
        <taxon>Aeromonas</taxon>
    </lineage>
</organism>
<evidence type="ECO:0000256" key="7">
    <source>
        <dbReference type="ARBA" id="ARBA00022989"/>
    </source>
</evidence>
<dbReference type="SMART" id="SM00283">
    <property type="entry name" value="MA"/>
    <property type="match status" value="1"/>
</dbReference>
<dbReference type="PROSITE" id="PS50885">
    <property type="entry name" value="HAMP"/>
    <property type="match status" value="1"/>
</dbReference>
<dbReference type="EMBL" id="AGWU01000006">
    <property type="protein sequence ID" value="EKB24074.1"/>
    <property type="molecule type" value="Genomic_DNA"/>
</dbReference>
<gene>
    <name evidence="17" type="ORF">HMPREF1168_00595</name>
</gene>
<accession>K1JX24</accession>
<keyword evidence="2" id="KW-1003">Cell membrane</keyword>
<dbReference type="FunFam" id="1.10.287.950:FF:000001">
    <property type="entry name" value="Methyl-accepting chemotaxis sensory transducer"/>
    <property type="match status" value="1"/>
</dbReference>
<dbReference type="Gene3D" id="3.30.450.20">
    <property type="entry name" value="PAS domain"/>
    <property type="match status" value="2"/>
</dbReference>
<dbReference type="InterPro" id="IPR003660">
    <property type="entry name" value="HAMP_dom"/>
</dbReference>
<keyword evidence="8 13" id="KW-0472">Membrane</keyword>
<dbReference type="SMART" id="SM00304">
    <property type="entry name" value="HAMP"/>
    <property type="match status" value="1"/>
</dbReference>
<sequence length="630" mass="67637">MTLSLRGKLLATSLGVVLLMASLLGIVAFHTLKSRTMSAIQSEAVNYGHAYSVAIGDWMADRKNTVHALVNLIADNPQAELVPHLKQAYTSGGFGLTYFGSTQGVMTRQDPSLNTGNYDPRERPWYQDAVKAGQLIVTAPYVSVTMQKLVVTLSEPVRHQGELVGAVGANLALDKLIDEVLAMQVQGEGYAMLLDSSGLIVGHPNKELALKQIGELSPDLSAATFLQWGRENNELHAATLDGRDVLLAVQPVPGTDWLLAMVMYRDVLEAPLASLLWQLVGLTLVLMLVFSALLTAMFKYLFADLGRVAGALHDIAHGEGDLTVHIDTRSQDEVGQLARNFNQFVARLHGIVSRLRDVTVELAAQSRAQASGAHSRSQRVRQQQDEIVMVATAVTEMASATQEIAGNAEFAATTSGEAVKLAVAGQSQVGQSQRSITGLADEVADASQIINELDAHAQKISGILATISGIAEQTNLLALNAAIEAARAGEQGRGFAVVADEVRVLSRRTHDSTDEIQQMIETLQQTTRRAVGGMETSRQLAGTSVEDAESANQSLARINEAIGSISDMATQIAAAAEEQTSVTSEISRNTENIRHVSQELAEQANQEAAQAAELKALTERLEQEIGRFRL</sequence>
<name>K1JX24_AERVE</name>
<feature type="transmembrane region" description="Helical" evidence="13">
    <location>
        <begin position="275"/>
        <end position="298"/>
    </location>
</feature>
<feature type="domain" description="Methyl-accepting transducer" evidence="14">
    <location>
        <begin position="358"/>
        <end position="594"/>
    </location>
</feature>
<keyword evidence="4" id="KW-0145">Chemotaxis</keyword>
<dbReference type="AlphaFoldDB" id="K1JX24"/>
<keyword evidence="3" id="KW-0488">Methylation</keyword>
<evidence type="ECO:0000256" key="9">
    <source>
        <dbReference type="ARBA" id="ARBA00023224"/>
    </source>
</evidence>
<dbReference type="Pfam" id="PF02743">
    <property type="entry name" value="dCache_1"/>
    <property type="match status" value="1"/>
</dbReference>
<dbReference type="InterPro" id="IPR029151">
    <property type="entry name" value="Sensor-like_sf"/>
</dbReference>
<evidence type="ECO:0000256" key="11">
    <source>
        <dbReference type="PROSITE-ProRule" id="PRU00284"/>
    </source>
</evidence>
<protein>
    <recommendedName>
        <fullName evidence="19">Methyl-accepting chemotaxis protein</fullName>
    </recommendedName>
</protein>